<proteinExistence type="predicted"/>
<feature type="transmembrane region" description="Helical" evidence="4">
    <location>
        <begin position="182"/>
        <end position="203"/>
    </location>
</feature>
<protein>
    <recommendedName>
        <fullName evidence="6">CopC domain-containing protein</fullName>
    </recommendedName>
</protein>
<dbReference type="PROSITE" id="PS51318">
    <property type="entry name" value="TAT"/>
    <property type="match status" value="1"/>
</dbReference>
<feature type="signal peptide" evidence="5">
    <location>
        <begin position="1"/>
        <end position="42"/>
    </location>
</feature>
<dbReference type="InterPro" id="IPR007348">
    <property type="entry name" value="CopC_dom"/>
</dbReference>
<keyword evidence="4" id="KW-0472">Membrane</keyword>
<evidence type="ECO:0000256" key="1">
    <source>
        <dbReference type="ARBA" id="ARBA00022729"/>
    </source>
</evidence>
<dbReference type="Gene3D" id="2.60.40.1220">
    <property type="match status" value="1"/>
</dbReference>
<accession>A0A1H1NJA7</accession>
<organism evidence="7 8">
    <name type="scientific">Corynebacterium timonense</name>
    <dbReference type="NCBI Taxonomy" id="441500"/>
    <lineage>
        <taxon>Bacteria</taxon>
        <taxon>Bacillati</taxon>
        <taxon>Actinomycetota</taxon>
        <taxon>Actinomycetes</taxon>
        <taxon>Mycobacteriales</taxon>
        <taxon>Corynebacteriaceae</taxon>
        <taxon>Corynebacterium</taxon>
    </lineage>
</organism>
<dbReference type="GO" id="GO:0046688">
    <property type="term" value="P:response to copper ion"/>
    <property type="evidence" value="ECO:0007669"/>
    <property type="project" value="InterPro"/>
</dbReference>
<evidence type="ECO:0000313" key="7">
    <source>
        <dbReference type="EMBL" id="SDR98795.1"/>
    </source>
</evidence>
<feature type="compositionally biased region" description="Low complexity" evidence="3">
    <location>
        <begin position="145"/>
        <end position="158"/>
    </location>
</feature>
<dbReference type="InterPro" id="IPR014756">
    <property type="entry name" value="Ig_E-set"/>
</dbReference>
<evidence type="ECO:0000256" key="2">
    <source>
        <dbReference type="ARBA" id="ARBA00023008"/>
    </source>
</evidence>
<dbReference type="EMBL" id="LT629765">
    <property type="protein sequence ID" value="SDR98795.1"/>
    <property type="molecule type" value="Genomic_DNA"/>
</dbReference>
<dbReference type="GO" id="GO:0042597">
    <property type="term" value="C:periplasmic space"/>
    <property type="evidence" value="ECO:0007669"/>
    <property type="project" value="InterPro"/>
</dbReference>
<keyword evidence="1 5" id="KW-0732">Signal</keyword>
<feature type="compositionally biased region" description="Acidic residues" evidence="3">
    <location>
        <begin position="159"/>
        <end position="176"/>
    </location>
</feature>
<dbReference type="eggNOG" id="COG2372">
    <property type="taxonomic scope" value="Bacteria"/>
</dbReference>
<dbReference type="GO" id="GO:0005507">
    <property type="term" value="F:copper ion binding"/>
    <property type="evidence" value="ECO:0007669"/>
    <property type="project" value="InterPro"/>
</dbReference>
<evidence type="ECO:0000256" key="5">
    <source>
        <dbReference type="SAM" id="SignalP"/>
    </source>
</evidence>
<keyword evidence="4" id="KW-1133">Transmembrane helix</keyword>
<evidence type="ECO:0000256" key="3">
    <source>
        <dbReference type="SAM" id="MobiDB-lite"/>
    </source>
</evidence>
<sequence length="216" mass="22074">MTNPTNRAHARTSTTQLTRRAAAAAAAAVGAVAAGWAPLAQAHDAVTDASPGDGEVVTEFPDELRLTFSGQIQEGYNTLALSNADTEDVIYTGDASRDGFDVTVDLPADLDPEPGNYRIGFQVISSDGHATRGMTTFVYQPEGSAPVAAASDPAGAETTDAETTDAGDEAEVTEDEVSSNNWQIVIAALGVLAIGGAAIAVLAKRRGPRDGGAAES</sequence>
<name>A0A1H1NJA7_9CORY</name>
<feature type="region of interest" description="Disordered" evidence="3">
    <location>
        <begin position="145"/>
        <end position="176"/>
    </location>
</feature>
<reference evidence="7 8" key="1">
    <citation type="submission" date="2016-10" db="EMBL/GenBank/DDBJ databases">
        <authorList>
            <person name="de Groot N.N."/>
        </authorList>
    </citation>
    <scope>NUCLEOTIDE SEQUENCE [LARGE SCALE GENOMIC DNA]</scope>
    <source>
        <strain evidence="7 8">DSM 45434</strain>
    </source>
</reference>
<keyword evidence="4" id="KW-0812">Transmembrane</keyword>
<feature type="chain" id="PRO_5009255565" description="CopC domain-containing protein" evidence="5">
    <location>
        <begin position="43"/>
        <end position="216"/>
    </location>
</feature>
<dbReference type="InterPro" id="IPR006311">
    <property type="entry name" value="TAT_signal"/>
</dbReference>
<evidence type="ECO:0000259" key="6">
    <source>
        <dbReference type="Pfam" id="PF04234"/>
    </source>
</evidence>
<dbReference type="OrthoDB" id="5242236at2"/>
<dbReference type="SUPFAM" id="SSF81296">
    <property type="entry name" value="E set domains"/>
    <property type="match status" value="1"/>
</dbReference>
<dbReference type="RefSeq" id="WP_019194504.1">
    <property type="nucleotide sequence ID" value="NZ_LT629765.1"/>
</dbReference>
<evidence type="ECO:0000256" key="4">
    <source>
        <dbReference type="SAM" id="Phobius"/>
    </source>
</evidence>
<keyword evidence="8" id="KW-1185">Reference proteome</keyword>
<dbReference type="InterPro" id="IPR014755">
    <property type="entry name" value="Cu-Rt/internalin_Ig-like"/>
</dbReference>
<feature type="domain" description="CopC" evidence="6">
    <location>
        <begin position="43"/>
        <end position="137"/>
    </location>
</feature>
<keyword evidence="2" id="KW-0186">Copper</keyword>
<gene>
    <name evidence="7" type="ORF">SAMN04488539_0787</name>
</gene>
<dbReference type="Pfam" id="PF04234">
    <property type="entry name" value="CopC"/>
    <property type="match status" value="1"/>
</dbReference>
<dbReference type="AlphaFoldDB" id="A0A1H1NJA7"/>
<evidence type="ECO:0000313" key="8">
    <source>
        <dbReference type="Proteomes" id="UP000182237"/>
    </source>
</evidence>
<dbReference type="Proteomes" id="UP000182237">
    <property type="component" value="Chromosome I"/>
</dbReference>
<dbReference type="STRING" id="1203190.GCA_000312345_01702"/>